<reference evidence="2 3" key="1">
    <citation type="journal article" date="2016" name="Mol. Biol. Evol.">
        <title>Comparative Genomics of Early-Diverging Mushroom-Forming Fungi Provides Insights into the Origins of Lignocellulose Decay Capabilities.</title>
        <authorList>
            <person name="Nagy L.G."/>
            <person name="Riley R."/>
            <person name="Tritt A."/>
            <person name="Adam C."/>
            <person name="Daum C."/>
            <person name="Floudas D."/>
            <person name="Sun H."/>
            <person name="Yadav J.S."/>
            <person name="Pangilinan J."/>
            <person name="Larsson K.H."/>
            <person name="Matsuura K."/>
            <person name="Barry K."/>
            <person name="Labutti K."/>
            <person name="Kuo R."/>
            <person name="Ohm R.A."/>
            <person name="Bhattacharya S.S."/>
            <person name="Shirouzu T."/>
            <person name="Yoshinaga Y."/>
            <person name="Martin F.M."/>
            <person name="Grigoriev I.V."/>
            <person name="Hibbett D.S."/>
        </authorList>
    </citation>
    <scope>NUCLEOTIDE SEQUENCE [LARGE SCALE GENOMIC DNA]</scope>
    <source>
        <strain evidence="2 3">HHB12733</strain>
    </source>
</reference>
<organism evidence="2 3">
    <name type="scientific">Calocera cornea HHB12733</name>
    <dbReference type="NCBI Taxonomy" id="1353952"/>
    <lineage>
        <taxon>Eukaryota</taxon>
        <taxon>Fungi</taxon>
        <taxon>Dikarya</taxon>
        <taxon>Basidiomycota</taxon>
        <taxon>Agaricomycotina</taxon>
        <taxon>Dacrymycetes</taxon>
        <taxon>Dacrymycetales</taxon>
        <taxon>Dacrymycetaceae</taxon>
        <taxon>Calocera</taxon>
    </lineage>
</organism>
<sequence>MTREGTALVNRKSRESILESSSGTAFVVELVPHAHAPQSQVHTGAALIRSLNPQLGPLILTRRSGKLIDVDFRDCLHSCRPCFPDGLGLYLLCAVGSSVPVRYSDPWKQAHIQHSGRHSELSGLDSNARSAHSRVVKRSGNASGVLHLNLAELFAPSAHHSNSRPKTRSQSPIKTLRQKKRRFSTG</sequence>
<accession>A0A165IY54</accession>
<gene>
    <name evidence="2" type="ORF">CALCODRAFT_44873</name>
</gene>
<feature type="region of interest" description="Disordered" evidence="1">
    <location>
        <begin position="114"/>
        <end position="136"/>
    </location>
</feature>
<dbReference type="AlphaFoldDB" id="A0A165IY54"/>
<protein>
    <submittedName>
        <fullName evidence="2">Uncharacterized protein</fullName>
    </submittedName>
</protein>
<dbReference type="InParanoid" id="A0A165IY54"/>
<dbReference type="EMBL" id="KV423925">
    <property type="protein sequence ID" value="KZT61124.1"/>
    <property type="molecule type" value="Genomic_DNA"/>
</dbReference>
<evidence type="ECO:0000313" key="2">
    <source>
        <dbReference type="EMBL" id="KZT61124.1"/>
    </source>
</evidence>
<name>A0A165IY54_9BASI</name>
<keyword evidence="3" id="KW-1185">Reference proteome</keyword>
<evidence type="ECO:0000313" key="3">
    <source>
        <dbReference type="Proteomes" id="UP000076842"/>
    </source>
</evidence>
<proteinExistence type="predicted"/>
<evidence type="ECO:0000256" key="1">
    <source>
        <dbReference type="SAM" id="MobiDB-lite"/>
    </source>
</evidence>
<feature type="region of interest" description="Disordered" evidence="1">
    <location>
        <begin position="157"/>
        <end position="186"/>
    </location>
</feature>
<dbReference type="Proteomes" id="UP000076842">
    <property type="component" value="Unassembled WGS sequence"/>
</dbReference>
<feature type="compositionally biased region" description="Basic residues" evidence="1">
    <location>
        <begin position="176"/>
        <end position="186"/>
    </location>
</feature>